<protein>
    <submittedName>
        <fullName evidence="1">Uncharacterized protein</fullName>
    </submittedName>
</protein>
<accession>A0A7T8K927</accession>
<dbReference type="Proteomes" id="UP000595437">
    <property type="component" value="Chromosome 7"/>
</dbReference>
<organism evidence="1 2">
    <name type="scientific">Caligus rogercresseyi</name>
    <name type="common">Sea louse</name>
    <dbReference type="NCBI Taxonomy" id="217165"/>
    <lineage>
        <taxon>Eukaryota</taxon>
        <taxon>Metazoa</taxon>
        <taxon>Ecdysozoa</taxon>
        <taxon>Arthropoda</taxon>
        <taxon>Crustacea</taxon>
        <taxon>Multicrustacea</taxon>
        <taxon>Hexanauplia</taxon>
        <taxon>Copepoda</taxon>
        <taxon>Siphonostomatoida</taxon>
        <taxon>Caligidae</taxon>
        <taxon>Caligus</taxon>
    </lineage>
</organism>
<sequence length="50" mass="5460">METPDFASYFLIRLNLSKAVKLPNSLSVMSSAPWTQEIGRAISGDCNKGD</sequence>
<keyword evidence="2" id="KW-1185">Reference proteome</keyword>
<dbReference type="EMBL" id="CP045896">
    <property type="protein sequence ID" value="QQP49736.1"/>
    <property type="molecule type" value="Genomic_DNA"/>
</dbReference>
<name>A0A7T8K927_CALRO</name>
<evidence type="ECO:0000313" key="2">
    <source>
        <dbReference type="Proteomes" id="UP000595437"/>
    </source>
</evidence>
<evidence type="ECO:0000313" key="1">
    <source>
        <dbReference type="EMBL" id="QQP49736.1"/>
    </source>
</evidence>
<proteinExistence type="predicted"/>
<reference evidence="2" key="1">
    <citation type="submission" date="2021-01" db="EMBL/GenBank/DDBJ databases">
        <title>Caligus Genome Assembly.</title>
        <authorList>
            <person name="Gallardo-Escarate C."/>
        </authorList>
    </citation>
    <scope>NUCLEOTIDE SEQUENCE [LARGE SCALE GENOMIC DNA]</scope>
</reference>
<dbReference type="AlphaFoldDB" id="A0A7T8K927"/>
<gene>
    <name evidence="1" type="ORF">FKW44_010504</name>
</gene>